<reference evidence="11 12" key="1">
    <citation type="journal article" date="2018" name="Mol. Biol. Evol.">
        <title>Broad Genomic Sampling Reveals a Smut Pathogenic Ancestry of the Fungal Clade Ustilaginomycotina.</title>
        <authorList>
            <person name="Kijpornyongpan T."/>
            <person name="Mondo S.J."/>
            <person name="Barry K."/>
            <person name="Sandor L."/>
            <person name="Lee J."/>
            <person name="Lipzen A."/>
            <person name="Pangilinan J."/>
            <person name="LaButti K."/>
            <person name="Hainaut M."/>
            <person name="Henrissat B."/>
            <person name="Grigoriev I.V."/>
            <person name="Spatafora J.W."/>
            <person name="Aime M.C."/>
        </authorList>
    </citation>
    <scope>NUCLEOTIDE SEQUENCE [LARGE SCALE GENOMIC DNA]</scope>
    <source>
        <strain evidence="11 12">MCA 3882</strain>
    </source>
</reference>
<evidence type="ECO:0000256" key="4">
    <source>
        <dbReference type="ARBA" id="ARBA00022833"/>
    </source>
</evidence>
<dbReference type="PROSITE" id="PS00344">
    <property type="entry name" value="GATA_ZN_FINGER_1"/>
    <property type="match status" value="1"/>
</dbReference>
<dbReference type="FunFam" id="3.30.50.10:FF:000007">
    <property type="entry name" value="Nitrogen regulatory AreA, N-terminal"/>
    <property type="match status" value="1"/>
</dbReference>
<organism evidence="11 12">
    <name type="scientific">Meira miltonrushii</name>
    <dbReference type="NCBI Taxonomy" id="1280837"/>
    <lineage>
        <taxon>Eukaryota</taxon>
        <taxon>Fungi</taxon>
        <taxon>Dikarya</taxon>
        <taxon>Basidiomycota</taxon>
        <taxon>Ustilaginomycotina</taxon>
        <taxon>Exobasidiomycetes</taxon>
        <taxon>Exobasidiales</taxon>
        <taxon>Brachybasidiaceae</taxon>
        <taxon>Meira</taxon>
    </lineage>
</organism>
<keyword evidence="12" id="KW-1185">Reference proteome</keyword>
<dbReference type="EMBL" id="KZ819604">
    <property type="protein sequence ID" value="PWN33243.1"/>
    <property type="molecule type" value="Genomic_DNA"/>
</dbReference>
<evidence type="ECO:0000256" key="3">
    <source>
        <dbReference type="ARBA" id="ARBA00022771"/>
    </source>
</evidence>
<evidence type="ECO:0000256" key="6">
    <source>
        <dbReference type="ARBA" id="ARBA00023163"/>
    </source>
</evidence>
<evidence type="ECO:0000313" key="12">
    <source>
        <dbReference type="Proteomes" id="UP000245771"/>
    </source>
</evidence>
<dbReference type="InParanoid" id="A0A316VAL8"/>
<dbReference type="PROSITE" id="PS50114">
    <property type="entry name" value="GATA_ZN_FINGER_2"/>
    <property type="match status" value="2"/>
</dbReference>
<name>A0A316VAL8_9BASI</name>
<dbReference type="STRING" id="1280837.A0A316VAL8"/>
<dbReference type="PANTHER" id="PTHR10071">
    <property type="entry name" value="TRANSCRIPTION FACTOR GATA FAMILY MEMBER"/>
    <property type="match status" value="1"/>
</dbReference>
<dbReference type="GO" id="GO:0000122">
    <property type="term" value="P:negative regulation of transcription by RNA polymerase II"/>
    <property type="evidence" value="ECO:0007669"/>
    <property type="project" value="TreeGrafter"/>
</dbReference>
<evidence type="ECO:0000256" key="1">
    <source>
        <dbReference type="ARBA" id="ARBA00004123"/>
    </source>
</evidence>
<dbReference type="SUPFAM" id="SSF57716">
    <property type="entry name" value="Glucocorticoid receptor-like (DNA-binding domain)"/>
    <property type="match status" value="2"/>
</dbReference>
<gene>
    <name evidence="11" type="ORF">FA14DRAFT_125259</name>
</gene>
<dbReference type="RefSeq" id="XP_025353545.1">
    <property type="nucleotide sequence ID" value="XM_025496693.1"/>
</dbReference>
<evidence type="ECO:0000256" key="8">
    <source>
        <dbReference type="PROSITE-ProRule" id="PRU00094"/>
    </source>
</evidence>
<feature type="non-terminal residue" evidence="11">
    <location>
        <position position="130"/>
    </location>
</feature>
<dbReference type="GO" id="GO:0005634">
    <property type="term" value="C:nucleus"/>
    <property type="evidence" value="ECO:0007669"/>
    <property type="project" value="UniProtKB-SubCell"/>
</dbReference>
<dbReference type="GO" id="GO:0045944">
    <property type="term" value="P:positive regulation of transcription by RNA polymerase II"/>
    <property type="evidence" value="ECO:0007669"/>
    <property type="project" value="TreeGrafter"/>
</dbReference>
<dbReference type="GeneID" id="37018474"/>
<feature type="compositionally biased region" description="Basic residues" evidence="9">
    <location>
        <begin position="50"/>
        <end position="63"/>
    </location>
</feature>
<feature type="domain" description="GATA-type" evidence="10">
    <location>
        <begin position="12"/>
        <end position="65"/>
    </location>
</feature>
<dbReference type="CDD" id="cd00202">
    <property type="entry name" value="ZnF_GATA"/>
    <property type="match status" value="2"/>
</dbReference>
<accession>A0A316VAL8</accession>
<evidence type="ECO:0000256" key="2">
    <source>
        <dbReference type="ARBA" id="ARBA00022723"/>
    </source>
</evidence>
<evidence type="ECO:0000256" key="7">
    <source>
        <dbReference type="ARBA" id="ARBA00023242"/>
    </source>
</evidence>
<feature type="domain" description="GATA-type" evidence="10">
    <location>
        <begin position="75"/>
        <end position="128"/>
    </location>
</feature>
<evidence type="ECO:0000313" key="11">
    <source>
        <dbReference type="EMBL" id="PWN33243.1"/>
    </source>
</evidence>
<dbReference type="InterPro" id="IPR039355">
    <property type="entry name" value="Transcription_factor_GATA"/>
</dbReference>
<keyword evidence="4" id="KW-0862">Zinc</keyword>
<dbReference type="AlphaFoldDB" id="A0A316VAL8"/>
<dbReference type="GO" id="GO:0000981">
    <property type="term" value="F:DNA-binding transcription factor activity, RNA polymerase II-specific"/>
    <property type="evidence" value="ECO:0007669"/>
    <property type="project" value="TreeGrafter"/>
</dbReference>
<evidence type="ECO:0000259" key="10">
    <source>
        <dbReference type="PROSITE" id="PS50114"/>
    </source>
</evidence>
<dbReference type="SMART" id="SM00401">
    <property type="entry name" value="ZnF_GATA"/>
    <property type="match status" value="2"/>
</dbReference>
<keyword evidence="2" id="KW-0479">Metal-binding</keyword>
<sequence>MQLGQDNDSDVKRAKPQCVNCGATKTPLWRRDANFELQCNACGLYEKLHKAPRPKSLKQRRNERKNLTNPNSSPDHQGAACANCGTSTTPLWRKDREGRIICNACGLYYKLHNSHRPVTMRMDAIKRRSR</sequence>
<keyword evidence="11" id="KW-0238">DNA-binding</keyword>
<evidence type="ECO:0000256" key="5">
    <source>
        <dbReference type="ARBA" id="ARBA00023015"/>
    </source>
</evidence>
<feature type="region of interest" description="Disordered" evidence="9">
    <location>
        <begin position="50"/>
        <end position="80"/>
    </location>
</feature>
<dbReference type="PANTHER" id="PTHR10071:SF335">
    <property type="entry name" value="IRON-SENSING TRANSCRIPTIONAL REPRESSOR-RELATED"/>
    <property type="match status" value="1"/>
</dbReference>
<keyword evidence="11" id="KW-0675">Receptor</keyword>
<dbReference type="Proteomes" id="UP000245771">
    <property type="component" value="Unassembled WGS sequence"/>
</dbReference>
<dbReference type="Gene3D" id="3.30.50.10">
    <property type="entry name" value="Erythroid Transcription Factor GATA-1, subunit A"/>
    <property type="match status" value="2"/>
</dbReference>
<dbReference type="GO" id="GO:0000978">
    <property type="term" value="F:RNA polymerase II cis-regulatory region sequence-specific DNA binding"/>
    <property type="evidence" value="ECO:0007669"/>
    <property type="project" value="TreeGrafter"/>
</dbReference>
<dbReference type="PRINTS" id="PR00619">
    <property type="entry name" value="GATAZNFINGER"/>
</dbReference>
<keyword evidence="5" id="KW-0805">Transcription regulation</keyword>
<evidence type="ECO:0000256" key="9">
    <source>
        <dbReference type="SAM" id="MobiDB-lite"/>
    </source>
</evidence>
<dbReference type="GO" id="GO:0008270">
    <property type="term" value="F:zinc ion binding"/>
    <property type="evidence" value="ECO:0007669"/>
    <property type="project" value="UniProtKB-KW"/>
</dbReference>
<dbReference type="InterPro" id="IPR000679">
    <property type="entry name" value="Znf_GATA"/>
</dbReference>
<keyword evidence="3 8" id="KW-0863">Zinc-finger</keyword>
<keyword evidence="7" id="KW-0539">Nucleus</keyword>
<dbReference type="InterPro" id="IPR013088">
    <property type="entry name" value="Znf_NHR/GATA"/>
</dbReference>
<protein>
    <submittedName>
        <fullName evidence="11">Glucocorticoid receptor-like (DNA-binding domain)</fullName>
    </submittedName>
</protein>
<proteinExistence type="predicted"/>
<keyword evidence="6" id="KW-0804">Transcription</keyword>
<dbReference type="OrthoDB" id="515401at2759"/>
<dbReference type="Pfam" id="PF00320">
    <property type="entry name" value="GATA"/>
    <property type="match status" value="2"/>
</dbReference>
<comment type="subcellular location">
    <subcellularLocation>
        <location evidence="1">Nucleus</location>
    </subcellularLocation>
</comment>